<dbReference type="InterPro" id="IPR007371">
    <property type="entry name" value="TPK_catalytic"/>
</dbReference>
<feature type="domain" description="Thiamin pyrophosphokinase catalytic" evidence="6">
    <location>
        <begin position="38"/>
        <end position="131"/>
    </location>
</feature>
<dbReference type="InterPro" id="IPR036759">
    <property type="entry name" value="TPK_catalytic_sf"/>
</dbReference>
<name>A0ABY1P1F1_9RHOB</name>
<evidence type="ECO:0000256" key="2">
    <source>
        <dbReference type="ARBA" id="ARBA00022741"/>
    </source>
</evidence>
<dbReference type="CDD" id="cd07995">
    <property type="entry name" value="TPK"/>
    <property type="match status" value="1"/>
</dbReference>
<accession>A0ABY1P1F1</accession>
<dbReference type="EC" id="2.7.6.2" evidence="5"/>
<comment type="caution">
    <text evidence="7">The sequence shown here is derived from an EMBL/GenBank/DDBJ whole genome shotgun (WGS) entry which is preliminary data.</text>
</comment>
<gene>
    <name evidence="7" type="ORF">SAMN06265373_104470</name>
</gene>
<proteinExistence type="predicted"/>
<sequence>MRGAKRGDMAAIVHSMEPITLVGAGSLRDSDIDDSLALAPTLVAADGGAAHCLAADHMPEAVIGDLDSLDMVQAASIPWERVHEITEQDSTDFDKALRNIETPLVVAVGFTGARMDHELAAYNVLVQRADRRCVLVGETDVLCVVPPKLMLDVPAGTRVSLFPMRDVTGSSMGLKWAIDDIAFAPSGAIGTSNAATGVVTLEMDGPGMLLIVPKAILPLLVKTLLATPEGWPAP</sequence>
<dbReference type="EMBL" id="FXTY01000004">
    <property type="protein sequence ID" value="SMP24036.1"/>
    <property type="molecule type" value="Genomic_DNA"/>
</dbReference>
<evidence type="ECO:0000256" key="5">
    <source>
        <dbReference type="NCBIfam" id="TIGR01378"/>
    </source>
</evidence>
<dbReference type="NCBIfam" id="TIGR01378">
    <property type="entry name" value="thi_PPkinase"/>
    <property type="match status" value="1"/>
</dbReference>
<evidence type="ECO:0000256" key="1">
    <source>
        <dbReference type="ARBA" id="ARBA00022679"/>
    </source>
</evidence>
<dbReference type="PANTHER" id="PTHR41299:SF1">
    <property type="entry name" value="THIAMINE PYROPHOSPHOKINASE"/>
    <property type="match status" value="1"/>
</dbReference>
<evidence type="ECO:0000256" key="4">
    <source>
        <dbReference type="ARBA" id="ARBA00022840"/>
    </source>
</evidence>
<organism evidence="7 8">
    <name type="scientific">Shimia sagamensis</name>
    <dbReference type="NCBI Taxonomy" id="1566352"/>
    <lineage>
        <taxon>Bacteria</taxon>
        <taxon>Pseudomonadati</taxon>
        <taxon>Pseudomonadota</taxon>
        <taxon>Alphaproteobacteria</taxon>
        <taxon>Rhodobacterales</taxon>
        <taxon>Roseobacteraceae</taxon>
    </lineage>
</organism>
<dbReference type="InterPro" id="IPR006282">
    <property type="entry name" value="Thi_PPkinase"/>
</dbReference>
<evidence type="ECO:0000313" key="8">
    <source>
        <dbReference type="Proteomes" id="UP001157961"/>
    </source>
</evidence>
<keyword evidence="2" id="KW-0547">Nucleotide-binding</keyword>
<dbReference type="InterPro" id="IPR036371">
    <property type="entry name" value="TPK_B1-bd_sf"/>
</dbReference>
<keyword evidence="4" id="KW-0067">ATP-binding</keyword>
<evidence type="ECO:0000256" key="3">
    <source>
        <dbReference type="ARBA" id="ARBA00022777"/>
    </source>
</evidence>
<dbReference type="SUPFAM" id="SSF63999">
    <property type="entry name" value="Thiamin pyrophosphokinase, catalytic domain"/>
    <property type="match status" value="1"/>
</dbReference>
<evidence type="ECO:0000259" key="6">
    <source>
        <dbReference type="Pfam" id="PF04263"/>
    </source>
</evidence>
<keyword evidence="8" id="KW-1185">Reference proteome</keyword>
<evidence type="ECO:0000313" key="7">
    <source>
        <dbReference type="EMBL" id="SMP24036.1"/>
    </source>
</evidence>
<protein>
    <recommendedName>
        <fullName evidence="5">Thiamine diphosphokinase</fullName>
        <ecNumber evidence="5">2.7.6.2</ecNumber>
    </recommendedName>
</protein>
<dbReference type="PANTHER" id="PTHR41299">
    <property type="entry name" value="THIAMINE PYROPHOSPHOKINASE"/>
    <property type="match status" value="1"/>
</dbReference>
<keyword evidence="3" id="KW-0418">Kinase</keyword>
<keyword evidence="1" id="KW-0808">Transferase</keyword>
<dbReference type="InterPro" id="IPR053149">
    <property type="entry name" value="TPK"/>
</dbReference>
<dbReference type="Pfam" id="PF04263">
    <property type="entry name" value="TPK_catalytic"/>
    <property type="match status" value="1"/>
</dbReference>
<dbReference type="SUPFAM" id="SSF63862">
    <property type="entry name" value="Thiamin pyrophosphokinase, substrate-binding domain"/>
    <property type="match status" value="1"/>
</dbReference>
<dbReference type="Proteomes" id="UP001157961">
    <property type="component" value="Unassembled WGS sequence"/>
</dbReference>
<dbReference type="Gene3D" id="3.40.50.10240">
    <property type="entry name" value="Thiamin pyrophosphokinase, catalytic domain"/>
    <property type="match status" value="1"/>
</dbReference>
<reference evidence="7 8" key="1">
    <citation type="submission" date="2017-05" db="EMBL/GenBank/DDBJ databases">
        <authorList>
            <person name="Varghese N."/>
            <person name="Submissions S."/>
        </authorList>
    </citation>
    <scope>NUCLEOTIDE SEQUENCE [LARGE SCALE GENOMIC DNA]</scope>
    <source>
        <strain evidence="7 8">DSM 29734</strain>
    </source>
</reference>